<accession>A0A1R2C2E5</accession>
<proteinExistence type="predicted"/>
<reference evidence="2 3" key="1">
    <citation type="submission" date="2016-11" db="EMBL/GenBank/DDBJ databases">
        <title>The macronuclear genome of Stentor coeruleus: a giant cell with tiny introns.</title>
        <authorList>
            <person name="Slabodnick M."/>
            <person name="Ruby J.G."/>
            <person name="Reiff S.B."/>
            <person name="Swart E.C."/>
            <person name="Gosai S."/>
            <person name="Prabakaran S."/>
            <person name="Witkowska E."/>
            <person name="Larue G.E."/>
            <person name="Fisher S."/>
            <person name="Freeman R.M."/>
            <person name="Gunawardena J."/>
            <person name="Chu W."/>
            <person name="Stover N.A."/>
            <person name="Gregory B.D."/>
            <person name="Nowacki M."/>
            <person name="Derisi J."/>
            <person name="Roy S.W."/>
            <person name="Marshall W.F."/>
            <person name="Sood P."/>
        </authorList>
    </citation>
    <scope>NUCLEOTIDE SEQUENCE [LARGE SCALE GENOMIC DNA]</scope>
    <source>
        <strain evidence="2">WM001</strain>
    </source>
</reference>
<evidence type="ECO:0000313" key="3">
    <source>
        <dbReference type="Proteomes" id="UP000187209"/>
    </source>
</evidence>
<dbReference type="EMBL" id="MPUH01000350">
    <property type="protein sequence ID" value="OMJ82181.1"/>
    <property type="molecule type" value="Genomic_DNA"/>
</dbReference>
<organism evidence="2 3">
    <name type="scientific">Stentor coeruleus</name>
    <dbReference type="NCBI Taxonomy" id="5963"/>
    <lineage>
        <taxon>Eukaryota</taxon>
        <taxon>Sar</taxon>
        <taxon>Alveolata</taxon>
        <taxon>Ciliophora</taxon>
        <taxon>Postciliodesmatophora</taxon>
        <taxon>Heterotrichea</taxon>
        <taxon>Heterotrichida</taxon>
        <taxon>Stentoridae</taxon>
        <taxon>Stentor</taxon>
    </lineage>
</organism>
<dbReference type="EMBL" id="MPUH01000315">
    <property type="protein sequence ID" value="OMJ83115.1"/>
    <property type="molecule type" value="Genomic_DNA"/>
</dbReference>
<evidence type="ECO:0000313" key="2">
    <source>
        <dbReference type="EMBL" id="OMJ83115.1"/>
    </source>
</evidence>
<dbReference type="Proteomes" id="UP000187209">
    <property type="component" value="Unassembled WGS sequence"/>
</dbReference>
<gene>
    <name evidence="2" type="ORF">SteCoe_16036</name>
    <name evidence="1" type="ORF">SteCoe_17200</name>
</gene>
<comment type="caution">
    <text evidence="2">The sequence shown here is derived from an EMBL/GenBank/DDBJ whole genome shotgun (WGS) entry which is preliminary data.</text>
</comment>
<dbReference type="AlphaFoldDB" id="A0A1R2C2E5"/>
<dbReference type="OrthoDB" id="282160at2759"/>
<name>A0A1R2C2E5_9CILI</name>
<evidence type="ECO:0000313" key="1">
    <source>
        <dbReference type="EMBL" id="OMJ82181.1"/>
    </source>
</evidence>
<protein>
    <submittedName>
        <fullName evidence="2">Uncharacterized protein</fullName>
    </submittedName>
</protein>
<sequence>MSNYENFEDGGICYLACEELFEYYNNSRTFCYRGCDYAKGRVNYPDLRKQAEHMCKRLSSEIMYSAEDVAKIKDLRVTSFQEPLDAGGIYKACLAGIRRQRY</sequence>
<keyword evidence="3" id="KW-1185">Reference proteome</keyword>